<keyword evidence="2" id="KW-0812">Transmembrane</keyword>
<proteinExistence type="predicted"/>
<dbReference type="Pfam" id="PF05036">
    <property type="entry name" value="SPOR"/>
    <property type="match status" value="1"/>
</dbReference>
<organism evidence="4 5">
    <name type="scientific">Lysobacter soyae</name>
    <dbReference type="NCBI Taxonomy" id="2764185"/>
    <lineage>
        <taxon>Bacteria</taxon>
        <taxon>Pseudomonadati</taxon>
        <taxon>Pseudomonadota</taxon>
        <taxon>Gammaproteobacteria</taxon>
        <taxon>Lysobacterales</taxon>
        <taxon>Lysobacteraceae</taxon>
        <taxon>Lysobacter</taxon>
    </lineage>
</organism>
<feature type="region of interest" description="Disordered" evidence="1">
    <location>
        <begin position="151"/>
        <end position="190"/>
    </location>
</feature>
<protein>
    <submittedName>
        <fullName evidence="4">SPOR domain-containing protein</fullName>
    </submittedName>
</protein>
<feature type="compositionally biased region" description="Low complexity" evidence="1">
    <location>
        <begin position="151"/>
        <end position="172"/>
    </location>
</feature>
<dbReference type="Gene3D" id="3.30.70.1070">
    <property type="entry name" value="Sporulation related repeat"/>
    <property type="match status" value="1"/>
</dbReference>
<evidence type="ECO:0000256" key="2">
    <source>
        <dbReference type="SAM" id="Phobius"/>
    </source>
</evidence>
<accession>A0ABX8WQQ7</accession>
<evidence type="ECO:0000313" key="4">
    <source>
        <dbReference type="EMBL" id="QYR53178.1"/>
    </source>
</evidence>
<dbReference type="InterPro" id="IPR036680">
    <property type="entry name" value="SPOR-like_sf"/>
</dbReference>
<evidence type="ECO:0000259" key="3">
    <source>
        <dbReference type="PROSITE" id="PS51724"/>
    </source>
</evidence>
<dbReference type="PANTHER" id="PTHR38687">
    <property type="entry name" value="CELL DIVISION PROTEIN DEDD-RELATED"/>
    <property type="match status" value="1"/>
</dbReference>
<feature type="compositionally biased region" description="Low complexity" evidence="1">
    <location>
        <begin position="180"/>
        <end position="190"/>
    </location>
</feature>
<dbReference type="EMBL" id="CP080544">
    <property type="protein sequence ID" value="QYR53178.1"/>
    <property type="molecule type" value="Genomic_DNA"/>
</dbReference>
<feature type="region of interest" description="Disordered" evidence="1">
    <location>
        <begin position="52"/>
        <end position="89"/>
    </location>
</feature>
<evidence type="ECO:0000313" key="5">
    <source>
        <dbReference type="Proteomes" id="UP000824755"/>
    </source>
</evidence>
<dbReference type="Proteomes" id="UP000824755">
    <property type="component" value="Chromosome"/>
</dbReference>
<reference evidence="4 5" key="1">
    <citation type="submission" date="2021-08" db="EMBL/GenBank/DDBJ databases">
        <title>Lysobacter sp. strain CJ11 Genome sequencing and assembly.</title>
        <authorList>
            <person name="Kim I."/>
        </authorList>
    </citation>
    <scope>NUCLEOTIDE SEQUENCE [LARGE SCALE GENOMIC DNA]</scope>
    <source>
        <strain evidence="4 5">CJ11</strain>
    </source>
</reference>
<keyword evidence="2" id="KW-0472">Membrane</keyword>
<dbReference type="SUPFAM" id="SSF110997">
    <property type="entry name" value="Sporulation related repeat"/>
    <property type="match status" value="1"/>
</dbReference>
<gene>
    <name evidence="4" type="ORF">H8L67_01245</name>
</gene>
<keyword evidence="5" id="KW-1185">Reference proteome</keyword>
<feature type="domain" description="SPOR" evidence="3">
    <location>
        <begin position="191"/>
        <end position="269"/>
    </location>
</feature>
<dbReference type="PROSITE" id="PS51724">
    <property type="entry name" value="SPOR"/>
    <property type="match status" value="1"/>
</dbReference>
<dbReference type="PANTHER" id="PTHR38687:SF1">
    <property type="entry name" value="CELL DIVISION PROTEIN DEDD"/>
    <property type="match status" value="1"/>
</dbReference>
<dbReference type="InterPro" id="IPR052521">
    <property type="entry name" value="Cell_div_SPOR-domain"/>
</dbReference>
<feature type="transmembrane region" description="Helical" evidence="2">
    <location>
        <begin position="24"/>
        <end position="42"/>
    </location>
</feature>
<dbReference type="InterPro" id="IPR007730">
    <property type="entry name" value="SPOR-like_dom"/>
</dbReference>
<sequence>MAQNRGRQPARRNYNSNRNAGMPGWAWLLIGALIAALLFLFVPRFMNKDEGGFFKPQPNPDAQPISSSGDEAEMTPDAQATAKKSAADKNAADPNYSFYDMLPGDEVKLTDAQLAAMAKAEKEKTDASAANADAAAADTGAAALPEPIDTATASTTPASAPAVPAAKPTTATEKPKTTEVAKTTTAKTVSPNTSTPYILQAGAFGQASQADELKAKVALLGLNARVEEATINGKTMFRVRMGPYATASELSAAKTKLGNGGLSAIPIKAK</sequence>
<evidence type="ECO:0000256" key="1">
    <source>
        <dbReference type="SAM" id="MobiDB-lite"/>
    </source>
</evidence>
<dbReference type="RefSeq" id="WP_220379996.1">
    <property type="nucleotide sequence ID" value="NZ_CP080544.1"/>
</dbReference>
<keyword evidence="2" id="KW-1133">Transmembrane helix</keyword>
<name>A0ABX8WQQ7_9GAMM</name>